<sequence>MTMKKPPIAQIAATLSRERQRSGLSLSEVAKRAQIAKSTLSQLENGAGNPSIETLWSICVVLDIPFSRLIEEPSAETKVIRYGEGVSVFSKSEDYQATLLAACPPNASRDIYWLEVAPNEPFYSEPHNPGTIEHVVIIQGRARLGTTNDAHELSEGDYITYPGDRPHMFEALEPNTKAMLISEYR</sequence>
<reference evidence="3 4" key="1">
    <citation type="journal article" date="2012" name="Int. J. Syst. Evol. Microbiol.">
        <title>Vibrio caribbeanicus sp. nov., isolated from the marine sponge Scleritoderma cyanea.</title>
        <authorList>
            <person name="Hoffmann M."/>
            <person name="Monday S.R."/>
            <person name="Allard M.W."/>
            <person name="Strain E.A."/>
            <person name="Whittaker P."/>
            <person name="Naum M."/>
            <person name="McCarthy P.J."/>
            <person name="Lopez J.V."/>
            <person name="Fischer M."/>
            <person name="Brown E.W."/>
        </authorList>
    </citation>
    <scope>NUCLEOTIDE SEQUENCE [LARGE SCALE GENOMIC DNA]</scope>
    <source>
        <strain evidence="3 4">LMG 20546</strain>
    </source>
</reference>
<dbReference type="CDD" id="cd02209">
    <property type="entry name" value="cupin_XRE_C"/>
    <property type="match status" value="1"/>
</dbReference>
<dbReference type="eggNOG" id="COG1396">
    <property type="taxonomic scope" value="Bacteria"/>
</dbReference>
<dbReference type="InterPro" id="IPR014710">
    <property type="entry name" value="RmlC-like_jellyroll"/>
</dbReference>
<dbReference type="GO" id="GO:0005829">
    <property type="term" value="C:cytosol"/>
    <property type="evidence" value="ECO:0007669"/>
    <property type="project" value="TreeGrafter"/>
</dbReference>
<dbReference type="PANTHER" id="PTHR46797">
    <property type="entry name" value="HTH-TYPE TRANSCRIPTIONAL REGULATOR"/>
    <property type="match status" value="1"/>
</dbReference>
<dbReference type="CDD" id="cd00093">
    <property type="entry name" value="HTH_XRE"/>
    <property type="match status" value="1"/>
</dbReference>
<dbReference type="SUPFAM" id="SSF47413">
    <property type="entry name" value="lambda repressor-like DNA-binding domains"/>
    <property type="match status" value="1"/>
</dbReference>
<dbReference type="Gene3D" id="2.60.120.10">
    <property type="entry name" value="Jelly Rolls"/>
    <property type="match status" value="1"/>
</dbReference>
<dbReference type="STRING" id="945543.VIBR0546_03720"/>
<evidence type="ECO:0000256" key="1">
    <source>
        <dbReference type="ARBA" id="ARBA00023125"/>
    </source>
</evidence>
<dbReference type="SMART" id="SM00530">
    <property type="entry name" value="HTH_XRE"/>
    <property type="match status" value="1"/>
</dbReference>
<dbReference type="InterPro" id="IPR050807">
    <property type="entry name" value="TransReg_Diox_bact_type"/>
</dbReference>
<dbReference type="InterPro" id="IPR010982">
    <property type="entry name" value="Lambda_DNA-bd_dom_sf"/>
</dbReference>
<organism evidence="3 4">
    <name type="scientific">Vibrio brasiliensis LMG 20546</name>
    <dbReference type="NCBI Taxonomy" id="945543"/>
    <lineage>
        <taxon>Bacteria</taxon>
        <taxon>Pseudomonadati</taxon>
        <taxon>Pseudomonadota</taxon>
        <taxon>Gammaproteobacteria</taxon>
        <taxon>Vibrionales</taxon>
        <taxon>Vibrionaceae</taxon>
        <taxon>Vibrio</taxon>
        <taxon>Vibrio oreintalis group</taxon>
    </lineage>
</organism>
<name>E8LRS2_9VIBR</name>
<dbReference type="Gene3D" id="1.10.260.40">
    <property type="entry name" value="lambda repressor-like DNA-binding domains"/>
    <property type="match status" value="1"/>
</dbReference>
<evidence type="ECO:0000313" key="3">
    <source>
        <dbReference type="EMBL" id="EGA66675.1"/>
    </source>
</evidence>
<comment type="caution">
    <text evidence="3">The sequence shown here is derived from an EMBL/GenBank/DDBJ whole genome shotgun (WGS) entry which is preliminary data.</text>
</comment>
<dbReference type="InterPro" id="IPR001387">
    <property type="entry name" value="Cro/C1-type_HTH"/>
</dbReference>
<dbReference type="SUPFAM" id="SSF51182">
    <property type="entry name" value="RmlC-like cupins"/>
    <property type="match status" value="1"/>
</dbReference>
<proteinExistence type="predicted"/>
<keyword evidence="1" id="KW-0238">DNA-binding</keyword>
<accession>E8LRS2</accession>
<feature type="domain" description="HTH cro/C1-type" evidence="2">
    <location>
        <begin position="15"/>
        <end position="69"/>
    </location>
</feature>
<evidence type="ECO:0000313" key="4">
    <source>
        <dbReference type="Proteomes" id="UP000004371"/>
    </source>
</evidence>
<dbReference type="Pfam" id="PF01381">
    <property type="entry name" value="HTH_3"/>
    <property type="match status" value="1"/>
</dbReference>
<dbReference type="OrthoDB" id="9792093at2"/>
<evidence type="ECO:0000259" key="2">
    <source>
        <dbReference type="PROSITE" id="PS50943"/>
    </source>
</evidence>
<gene>
    <name evidence="3" type="ORF">VIBR0546_03720</name>
</gene>
<dbReference type="AlphaFoldDB" id="E8LRS2"/>
<dbReference type="GO" id="GO:0003700">
    <property type="term" value="F:DNA-binding transcription factor activity"/>
    <property type="evidence" value="ECO:0007669"/>
    <property type="project" value="TreeGrafter"/>
</dbReference>
<dbReference type="Proteomes" id="UP000004371">
    <property type="component" value="Unassembled WGS sequence"/>
</dbReference>
<dbReference type="InterPro" id="IPR011051">
    <property type="entry name" value="RmlC_Cupin_sf"/>
</dbReference>
<dbReference type="EMBL" id="AEVS01000035">
    <property type="protein sequence ID" value="EGA66675.1"/>
    <property type="molecule type" value="Genomic_DNA"/>
</dbReference>
<protein>
    <submittedName>
        <fullName evidence="3">Putative helix-turn-helix regulatory protein</fullName>
    </submittedName>
</protein>
<dbReference type="PANTHER" id="PTHR46797:SF1">
    <property type="entry name" value="METHYLPHOSPHONATE SYNTHASE"/>
    <property type="match status" value="1"/>
</dbReference>
<dbReference type="GO" id="GO:0003677">
    <property type="term" value="F:DNA binding"/>
    <property type="evidence" value="ECO:0007669"/>
    <property type="project" value="UniProtKB-KW"/>
</dbReference>
<dbReference type="RefSeq" id="WP_006878501.1">
    <property type="nucleotide sequence ID" value="NZ_AEVS01000035.1"/>
</dbReference>
<dbReference type="PROSITE" id="PS50943">
    <property type="entry name" value="HTH_CROC1"/>
    <property type="match status" value="1"/>
</dbReference>
<keyword evidence="4" id="KW-1185">Reference proteome</keyword>